<dbReference type="GeneID" id="27136015"/>
<dbReference type="InterPro" id="IPR013414">
    <property type="entry name" value="Cas7/Cst2/DevR_sub_I-B/Tneap"/>
</dbReference>
<reference evidence="3 4" key="1">
    <citation type="submission" date="2014-01" db="EMBL/GenBank/DDBJ databases">
        <title>Genome sequencing of Thermococcus guaymasensis.</title>
        <authorList>
            <person name="Zhang X."/>
            <person name="Alvare G."/>
            <person name="Fristensky B."/>
            <person name="Chen L."/>
            <person name="Suen T."/>
            <person name="Chen Q."/>
            <person name="Ma K."/>
        </authorList>
    </citation>
    <scope>NUCLEOTIDE SEQUENCE [LARGE SCALE GENOMIC DNA]</scope>
    <source>
        <strain evidence="3 4">DSM 11113</strain>
    </source>
</reference>
<keyword evidence="4" id="KW-1185">Reference proteome</keyword>
<evidence type="ECO:0000256" key="1">
    <source>
        <dbReference type="ARBA" id="ARBA00023118"/>
    </source>
</evidence>
<evidence type="ECO:0000313" key="3">
    <source>
        <dbReference type="EMBL" id="AJC72473.1"/>
    </source>
</evidence>
<comment type="function">
    <text evidence="2">CRISPR (clustered regularly interspaced short palindromic repeat) is an adaptive immune system that provides protection against mobile genetic elements (viruses, transposable elements and conjugative plasmids). CRISPR clusters contain spacers, sequences complementary to antecedent mobile elements, and target invading nucleic acids. CRISPR clusters are transcribed and processed into CRISPR RNA (crRNA).</text>
</comment>
<keyword evidence="1" id="KW-0051">Antiviral defense</keyword>
<dbReference type="InterPro" id="IPR010154">
    <property type="entry name" value="CRISPR-assoc_Cas7/Cst2/DevR"/>
</dbReference>
<dbReference type="KEGG" id="tgy:X802_10165"/>
<dbReference type="AlphaFoldDB" id="A0A0X1KMI4"/>
<dbReference type="CDD" id="cd09687">
    <property type="entry name" value="Cas7_I-C"/>
    <property type="match status" value="1"/>
</dbReference>
<accession>A0A0X1KMI4</accession>
<sequence length="362" mass="41144">MRFATGMVLIDAPHSALNMLGIDESLADRNVTRVKTFRRGGKRYPYVSPQAWRYWWRFTLKEYFNWELSPLYREQKQVFTAANPLKYPDDDVFGYMRAFKKGGVNVTVTRVSPLKNTPLISILPDRSSVTVDEGYASRHEGDPVPYSQEFYSTVFKGAFSLDLDSVGRFTIISKAGFKNLLTWDDVPKDKKGNPKKGTEEVVNEIKEMERIAEELGVEKRDKEWVMPPDIRKKRVTEAIKALRLLTGGAKQSQYHTDVTPKFVLLLNVDAGINPLISDLVFEERGEIRFDAEALAKRLKDLKEVIPEGAKLYIGYDSGFVRSLGWDVNEIAETIKKAGIEVFTGTVGEAIEEFAKEIEAYYG</sequence>
<protein>
    <submittedName>
        <fullName evidence="3">CRISPR-associated protein DevR</fullName>
    </submittedName>
</protein>
<dbReference type="GO" id="GO:0051607">
    <property type="term" value="P:defense response to virus"/>
    <property type="evidence" value="ECO:0007669"/>
    <property type="project" value="UniProtKB-KW"/>
</dbReference>
<dbReference type="STRING" id="1432656.X802_10165"/>
<dbReference type="RefSeq" id="WP_062373580.1">
    <property type="nucleotide sequence ID" value="NZ_CP007140.1"/>
</dbReference>
<dbReference type="PATRIC" id="fig|1432656.3.peg.1988"/>
<dbReference type="OrthoDB" id="132787at2157"/>
<dbReference type="NCBIfam" id="TIGR02585">
    <property type="entry name" value="cas_Cst2_DevR"/>
    <property type="match status" value="1"/>
</dbReference>
<name>A0A0X1KMI4_9EURY</name>
<gene>
    <name evidence="3" type="ORF">X802_10165</name>
</gene>
<evidence type="ECO:0000256" key="2">
    <source>
        <dbReference type="ARBA" id="ARBA00025626"/>
    </source>
</evidence>
<evidence type="ECO:0000313" key="4">
    <source>
        <dbReference type="Proteomes" id="UP000062043"/>
    </source>
</evidence>
<dbReference type="EMBL" id="CP007140">
    <property type="protein sequence ID" value="AJC72473.1"/>
    <property type="molecule type" value="Genomic_DNA"/>
</dbReference>
<organism evidence="3 4">
    <name type="scientific">Thermococcus guaymasensis DSM 11113</name>
    <dbReference type="NCBI Taxonomy" id="1432656"/>
    <lineage>
        <taxon>Archaea</taxon>
        <taxon>Methanobacteriati</taxon>
        <taxon>Methanobacteriota</taxon>
        <taxon>Thermococci</taxon>
        <taxon>Thermococcales</taxon>
        <taxon>Thermococcaceae</taxon>
        <taxon>Thermococcus</taxon>
    </lineage>
</organism>
<dbReference type="Proteomes" id="UP000062043">
    <property type="component" value="Chromosome"/>
</dbReference>
<dbReference type="NCBIfam" id="TIGR01875">
    <property type="entry name" value="cas_MJ0381"/>
    <property type="match status" value="1"/>
</dbReference>
<proteinExistence type="predicted"/>
<dbReference type="Pfam" id="PF01905">
    <property type="entry name" value="DevR"/>
    <property type="match status" value="1"/>
</dbReference>